<dbReference type="AlphaFoldDB" id="H3BBD3"/>
<dbReference type="InParanoid" id="H3BBD3"/>
<evidence type="ECO:0000256" key="5">
    <source>
        <dbReference type="ARBA" id="ARBA00004617"/>
    </source>
</evidence>
<sequence length="919" mass="103490">MSGNEKDPSATQKPKLPSRANSSASLRHVSRQYSCTRKPTQTNNRESSMHWEVVEEPRSVAGGSSGVAEALGELQMKEGYLLKKRKWPLKGWHKRYFVLDRGVLKYAKTPQDLAGGRLHGSIDVRLSVMSINRKSKRIDLDAGDNLYHLKVKSQEFFTGWVSALCRQHLLQKGDSLKSSNRSSLPGTAGCPHTAALYCKVKIKYSVSVKCWECHIISSRSMEVYCSGLEKRGADWAKETEEMEKCSERLVECQGHLIELAHLLQSLELLHRVRSAPLICDSQSQCLVPERPKKTKRAPKIWCTQSFAKDDTISRRLSLFSQATSGRLHASVPNLPVCLDSNPLPHSYSHPTESFQLQQDFCGLAEKVHSSLKSAFSTLSAERERLRRRQTELDLELQPHLDLQPAEPQKNPAEQAATLKSGVPNCLQKICSFSISSDNAGDSFVSADEEEQVSPCAGGQALTQQLSNGSSLSLSDSHIEFFDAFDVILSASSSENEASDDESYTSEITSSNSEENLDTVDGAVQSSKLEREIGSDPAIARRVCLPAPGPDTSTISLWNILRSSIGKDLSKVSMPVQLNEPLSALQRLCEELEYCPLLDAANRTDDPAERMVFMAAFAVSSYASAYHRAGSKPFNPVLGETYECEYPEKGFTFISEQVSHHPPISVCHAESSDFVFWQDVRWKNKFWGKSLEIVPVGTVNVFLPKHGDHYEWNKVTSCIHNILSGQRWIEHYGEVVIRNTKCNTCHCKISFNKARYWGSSVNEVQGTVLDESGMVLHRFFGKWHEGLYCGTSPNVRCIWKPNVMLRDFDKYYGFTQFALELNELTPDLRPLLPPTDTRLRPDQRLLEDGNVDAAELQKQRIEQLQRDRRKVMEENRLSHQPRFFRRHVGESGKESWVSNGLYWKLRSNPGFAKLDNPVLW</sequence>
<dbReference type="OMA" id="TTDPCER"/>
<evidence type="ECO:0000256" key="3">
    <source>
        <dbReference type="ARBA" id="ARBA00004495"/>
    </source>
</evidence>
<dbReference type="EMBL" id="AFYH01023157">
    <property type="status" value="NOT_ANNOTATED_CDS"/>
    <property type="molecule type" value="Genomic_DNA"/>
</dbReference>
<feature type="compositionally biased region" description="Polar residues" evidence="20">
    <location>
        <begin position="19"/>
        <end position="46"/>
    </location>
</feature>
<dbReference type="InterPro" id="IPR037239">
    <property type="entry name" value="OSBP_sf"/>
</dbReference>
<dbReference type="GO" id="GO:0005886">
    <property type="term" value="C:plasma membrane"/>
    <property type="evidence" value="ECO:0007669"/>
    <property type="project" value="UniProtKB-SubCell"/>
</dbReference>
<feature type="region of interest" description="Disordered" evidence="20">
    <location>
        <begin position="1"/>
        <end position="49"/>
    </location>
</feature>
<dbReference type="PROSITE" id="PS50003">
    <property type="entry name" value="PH_DOMAIN"/>
    <property type="match status" value="1"/>
</dbReference>
<evidence type="ECO:0000256" key="16">
    <source>
        <dbReference type="ARBA" id="ARBA00023273"/>
    </source>
</evidence>
<dbReference type="SUPFAM" id="SSF144000">
    <property type="entry name" value="Oxysterol-binding protein-like"/>
    <property type="match status" value="1"/>
</dbReference>
<dbReference type="Pfam" id="PF15409">
    <property type="entry name" value="PH_8"/>
    <property type="match status" value="1"/>
</dbReference>
<dbReference type="GO" id="GO:0015485">
    <property type="term" value="F:cholesterol binding"/>
    <property type="evidence" value="ECO:0007669"/>
    <property type="project" value="TreeGrafter"/>
</dbReference>
<keyword evidence="15" id="KW-0539">Nucleus</keyword>
<dbReference type="GO" id="GO:0032433">
    <property type="term" value="C:filopodium tip"/>
    <property type="evidence" value="ECO:0007669"/>
    <property type="project" value="UniProtKB-SubCell"/>
</dbReference>
<evidence type="ECO:0000256" key="7">
    <source>
        <dbReference type="ARBA" id="ARBA00022448"/>
    </source>
</evidence>
<dbReference type="GO" id="GO:0006699">
    <property type="term" value="P:bile acid biosynthetic process"/>
    <property type="evidence" value="ECO:0007669"/>
    <property type="project" value="UniProtKB-ARBA"/>
</dbReference>
<comment type="function">
    <text evidence="17">Phosphoinositide-binding protein which associates with both cell and endoplasmic reticulum (ER) membranes. Can bind to the ER membrane protein VAPA and recruit VAPA to plasma membrane sites, thus linking these intracellular compartments. The ORP3-VAPA complex stimulates RRAS signaling which in turn attenuates integrin beta-1 (ITGB1) activation at the cell surface. With VAPA, may regulate ER morphology. Has a role in regulation of the actin cytoskeleton, cell polarity and cell adhesion. Binds to phosphoinositides with preference for PI(3,4)P2 and PI(3,4,5)P3. Also binds 25-hydroxycholesterol and cholesterol.</text>
</comment>
<keyword evidence="11" id="KW-0256">Endoplasmic reticulum</keyword>
<dbReference type="Pfam" id="PF01237">
    <property type="entry name" value="Oxysterol_BP"/>
    <property type="match status" value="1"/>
</dbReference>
<evidence type="ECO:0000259" key="21">
    <source>
        <dbReference type="PROSITE" id="PS50003"/>
    </source>
</evidence>
<dbReference type="EMBL" id="AFYH01023152">
    <property type="status" value="NOT_ANNOTATED_CDS"/>
    <property type="molecule type" value="Genomic_DNA"/>
</dbReference>
<dbReference type="FunFam" id="2.30.29.30:FF:000011">
    <property type="entry name" value="Oxysterol-binding protein"/>
    <property type="match status" value="1"/>
</dbReference>
<dbReference type="SMART" id="SM00233">
    <property type="entry name" value="PH"/>
    <property type="match status" value="1"/>
</dbReference>
<dbReference type="InterPro" id="IPR001849">
    <property type="entry name" value="PH_domain"/>
</dbReference>
<protein>
    <recommendedName>
        <fullName evidence="19">Oxysterol-binding protein-related protein 3</fullName>
    </recommendedName>
</protein>
<dbReference type="FunCoup" id="H3BBD3">
    <property type="interactions" value="1113"/>
</dbReference>
<dbReference type="Gene3D" id="3.30.70.3490">
    <property type="match status" value="1"/>
</dbReference>
<evidence type="ECO:0000256" key="18">
    <source>
        <dbReference type="ARBA" id="ARBA00064163"/>
    </source>
</evidence>
<reference evidence="22" key="2">
    <citation type="submission" date="2025-08" db="UniProtKB">
        <authorList>
            <consortium name="Ensembl"/>
        </authorList>
    </citation>
    <scope>IDENTIFICATION</scope>
</reference>
<dbReference type="PANTHER" id="PTHR10972">
    <property type="entry name" value="OXYSTEROL-BINDING PROTEIN-RELATED"/>
    <property type="match status" value="1"/>
</dbReference>
<dbReference type="GO" id="GO:0031965">
    <property type="term" value="C:nuclear membrane"/>
    <property type="evidence" value="ECO:0007669"/>
    <property type="project" value="UniProtKB-SubCell"/>
</dbReference>
<organism evidence="22 23">
    <name type="scientific">Latimeria chalumnae</name>
    <name type="common">Coelacanth</name>
    <dbReference type="NCBI Taxonomy" id="7897"/>
    <lineage>
        <taxon>Eukaryota</taxon>
        <taxon>Metazoa</taxon>
        <taxon>Chordata</taxon>
        <taxon>Craniata</taxon>
        <taxon>Vertebrata</taxon>
        <taxon>Euteleostomi</taxon>
        <taxon>Coelacanthiformes</taxon>
        <taxon>Coelacanthidae</taxon>
        <taxon>Latimeria</taxon>
    </lineage>
</organism>
<accession>H3BBD3</accession>
<dbReference type="InterPro" id="IPR041680">
    <property type="entry name" value="PH_8"/>
</dbReference>
<dbReference type="EMBL" id="AFYH01023155">
    <property type="status" value="NOT_ANNOTATED_CDS"/>
    <property type="molecule type" value="Genomic_DNA"/>
</dbReference>
<dbReference type="HOGENOM" id="CLU_007105_4_1_1"/>
<dbReference type="EMBL" id="AFYH01023156">
    <property type="status" value="NOT_ANNOTATED_CDS"/>
    <property type="molecule type" value="Genomic_DNA"/>
</dbReference>
<evidence type="ECO:0000256" key="11">
    <source>
        <dbReference type="ARBA" id="ARBA00022824"/>
    </source>
</evidence>
<dbReference type="EMBL" id="AFYH01023151">
    <property type="status" value="NOT_ANNOTATED_CDS"/>
    <property type="molecule type" value="Genomic_DNA"/>
</dbReference>
<evidence type="ECO:0000256" key="15">
    <source>
        <dbReference type="ARBA" id="ARBA00023242"/>
    </source>
</evidence>
<dbReference type="Proteomes" id="UP000008672">
    <property type="component" value="Unassembled WGS sequence"/>
</dbReference>
<keyword evidence="12" id="KW-0445">Lipid transport</keyword>
<keyword evidence="9" id="KW-0963">Cytoplasm</keyword>
<dbReference type="Gene3D" id="2.30.29.30">
    <property type="entry name" value="Pleckstrin-homology domain (PH domain)/Phosphotyrosine-binding domain (PTB)"/>
    <property type="match status" value="1"/>
</dbReference>
<evidence type="ECO:0000256" key="8">
    <source>
        <dbReference type="ARBA" id="ARBA00022475"/>
    </source>
</evidence>
<evidence type="ECO:0000256" key="4">
    <source>
        <dbReference type="ARBA" id="ARBA00004514"/>
    </source>
</evidence>
<keyword evidence="23" id="KW-1185">Reference proteome</keyword>
<feature type="region of interest" description="Disordered" evidence="20">
    <location>
        <begin position="492"/>
        <end position="515"/>
    </location>
</feature>
<keyword evidence="10" id="KW-0597">Phosphoprotein</keyword>
<evidence type="ECO:0000256" key="9">
    <source>
        <dbReference type="ARBA" id="ARBA00022490"/>
    </source>
</evidence>
<dbReference type="InterPro" id="IPR000648">
    <property type="entry name" value="Oxysterol-bd"/>
</dbReference>
<dbReference type="STRING" id="7897.ENSLACP00000019204"/>
<dbReference type="FunFam" id="2.40.160.120:FF:000001">
    <property type="entry name" value="Oxysterol-binding protein"/>
    <property type="match status" value="1"/>
</dbReference>
<proteinExistence type="inferred from homology"/>
<dbReference type="GeneTree" id="ENSGT00940000157439"/>
<keyword evidence="16" id="KW-0966">Cell projection</keyword>
<comment type="subcellular location">
    <subcellularLocation>
        <location evidence="1">Cell membrane</location>
        <topology evidence="1">Peripheral membrane protein</topology>
    </subcellularLocation>
    <subcellularLocation>
        <location evidence="3">Cell projection</location>
        <location evidence="3">Filopodium tip</location>
    </subcellularLocation>
    <subcellularLocation>
        <location evidence="4">Cytoplasm</location>
        <location evidence="4">Cytosol</location>
    </subcellularLocation>
    <subcellularLocation>
        <location evidence="2">Endoplasmic reticulum membrane</location>
        <topology evidence="2">Peripheral membrane protein</topology>
    </subcellularLocation>
    <subcellularLocation>
        <location evidence="5">Nucleus membrane</location>
        <topology evidence="5">Peripheral membrane protein</topology>
    </subcellularLocation>
</comment>
<dbReference type="EMBL" id="AFYH01023158">
    <property type="status" value="NOT_ANNOTATED_CDS"/>
    <property type="molecule type" value="Genomic_DNA"/>
</dbReference>
<dbReference type="GO" id="GO:0005829">
    <property type="term" value="C:cytosol"/>
    <property type="evidence" value="ECO:0007669"/>
    <property type="project" value="UniProtKB-SubCell"/>
</dbReference>
<feature type="domain" description="PH" evidence="21">
    <location>
        <begin position="74"/>
        <end position="169"/>
    </location>
</feature>
<evidence type="ECO:0000256" key="14">
    <source>
        <dbReference type="ARBA" id="ARBA00023136"/>
    </source>
</evidence>
<evidence type="ECO:0000256" key="17">
    <source>
        <dbReference type="ARBA" id="ARBA00055107"/>
    </source>
</evidence>
<evidence type="ECO:0000256" key="1">
    <source>
        <dbReference type="ARBA" id="ARBA00004202"/>
    </source>
</evidence>
<dbReference type="PANTHER" id="PTHR10972:SF146">
    <property type="entry name" value="OXYSTEROL-BINDING PROTEIN"/>
    <property type="match status" value="1"/>
</dbReference>
<keyword evidence="7" id="KW-0813">Transport</keyword>
<dbReference type="Gene3D" id="2.40.160.120">
    <property type="match status" value="1"/>
</dbReference>
<comment type="similarity">
    <text evidence="6">Belongs to the OSBP family.</text>
</comment>
<dbReference type="GO" id="GO:0097038">
    <property type="term" value="C:perinuclear endoplasmic reticulum"/>
    <property type="evidence" value="ECO:0007669"/>
    <property type="project" value="TreeGrafter"/>
</dbReference>
<evidence type="ECO:0000313" key="23">
    <source>
        <dbReference type="Proteomes" id="UP000008672"/>
    </source>
</evidence>
<evidence type="ECO:0000256" key="10">
    <source>
        <dbReference type="ARBA" id="ARBA00022553"/>
    </source>
</evidence>
<evidence type="ECO:0000256" key="12">
    <source>
        <dbReference type="ARBA" id="ARBA00023055"/>
    </source>
</evidence>
<name>H3BBD3_LATCH</name>
<keyword evidence="13" id="KW-0446">Lipid-binding</keyword>
<dbReference type="EMBL" id="AFYH01023153">
    <property type="status" value="NOT_ANNOTATED_CDS"/>
    <property type="molecule type" value="Genomic_DNA"/>
</dbReference>
<evidence type="ECO:0000256" key="20">
    <source>
        <dbReference type="SAM" id="MobiDB-lite"/>
    </source>
</evidence>
<reference evidence="22" key="3">
    <citation type="submission" date="2025-09" db="UniProtKB">
        <authorList>
            <consortium name="Ensembl"/>
        </authorList>
    </citation>
    <scope>IDENTIFICATION</scope>
</reference>
<evidence type="ECO:0000256" key="19">
    <source>
        <dbReference type="ARBA" id="ARBA00074473"/>
    </source>
</evidence>
<evidence type="ECO:0000256" key="2">
    <source>
        <dbReference type="ARBA" id="ARBA00004406"/>
    </source>
</evidence>
<dbReference type="GO" id="GO:0120015">
    <property type="term" value="F:sterol transfer activity"/>
    <property type="evidence" value="ECO:0007669"/>
    <property type="project" value="UniProtKB-ARBA"/>
</dbReference>
<dbReference type="Ensembl" id="ENSLACT00000019337.1">
    <property type="protein sequence ID" value="ENSLACP00000019204.1"/>
    <property type="gene ID" value="ENSLACG00000016893.1"/>
</dbReference>
<evidence type="ECO:0000313" key="22">
    <source>
        <dbReference type="Ensembl" id="ENSLACP00000019204.1"/>
    </source>
</evidence>
<keyword evidence="8" id="KW-1003">Cell membrane</keyword>
<evidence type="ECO:0000256" key="13">
    <source>
        <dbReference type="ARBA" id="ARBA00023121"/>
    </source>
</evidence>
<evidence type="ECO:0000256" key="6">
    <source>
        <dbReference type="ARBA" id="ARBA00008842"/>
    </source>
</evidence>
<dbReference type="EMBL" id="AFYH01023154">
    <property type="status" value="NOT_ANNOTATED_CDS"/>
    <property type="molecule type" value="Genomic_DNA"/>
</dbReference>
<dbReference type="FunFam" id="3.30.70.3490:FF:000004">
    <property type="entry name" value="Oxysterol-binding protein"/>
    <property type="match status" value="1"/>
</dbReference>
<gene>
    <name evidence="22" type="primary">OSBPL7</name>
</gene>
<comment type="subunit">
    <text evidence="18">Homodimer. Interacts with RRAS. Interacts (phosphorylated form) with VAPA. Interacts with OSBPL6.</text>
</comment>
<feature type="compositionally biased region" description="Low complexity" evidence="20">
    <location>
        <begin position="504"/>
        <end position="513"/>
    </location>
</feature>
<dbReference type="InterPro" id="IPR011993">
    <property type="entry name" value="PH-like_dom_sf"/>
</dbReference>
<reference evidence="23" key="1">
    <citation type="submission" date="2011-08" db="EMBL/GenBank/DDBJ databases">
        <title>The draft genome of Latimeria chalumnae.</title>
        <authorList>
            <person name="Di Palma F."/>
            <person name="Alfoldi J."/>
            <person name="Johnson J."/>
            <person name="Berlin A."/>
            <person name="Gnerre S."/>
            <person name="Jaffe D."/>
            <person name="MacCallum I."/>
            <person name="Young S."/>
            <person name="Walker B.J."/>
            <person name="Lander E."/>
            <person name="Lindblad-Toh K."/>
        </authorList>
    </citation>
    <scope>NUCLEOTIDE SEQUENCE [LARGE SCALE GENOMIC DNA]</scope>
    <source>
        <strain evidence="23">Wild caught</strain>
    </source>
</reference>
<keyword evidence="14" id="KW-0472">Membrane</keyword>
<dbReference type="SUPFAM" id="SSF50729">
    <property type="entry name" value="PH domain-like"/>
    <property type="match status" value="1"/>
</dbReference>
<dbReference type="CDD" id="cd13287">
    <property type="entry name" value="PH_ORP3_ORP6_ORP7"/>
    <property type="match status" value="1"/>
</dbReference>
<dbReference type="eggNOG" id="KOG1737">
    <property type="taxonomic scope" value="Eukaryota"/>
</dbReference>
<dbReference type="GO" id="GO:0005789">
    <property type="term" value="C:endoplasmic reticulum membrane"/>
    <property type="evidence" value="ECO:0007669"/>
    <property type="project" value="UniProtKB-SubCell"/>
</dbReference>